<dbReference type="AlphaFoldDB" id="A0A2S1Q6A8"/>
<sequence>MNKLDIISSNLDFIFLLNAAGYSASDVVFKRQGASTDFNAGFWTFIAEQKDRYIEVSCSLSKPTAEGTQHVDVCIDMFENPINDEISRTLDTKTYATNYKYIERVPFTETVKKHLPPALLILFQTSDCIIQGKDA</sequence>
<protein>
    <submittedName>
        <fullName evidence="1">Uncharacterized protein</fullName>
    </submittedName>
</protein>
<dbReference type="EMBL" id="MG874042">
    <property type="protein sequence ID" value="AWH67328.1"/>
    <property type="molecule type" value="Genomic_DNA"/>
</dbReference>
<geneLocation type="plasmid" evidence="1">
    <name>pSa4-CIP</name>
</geneLocation>
<name>A0A2S1Q6A8_SALSP</name>
<reference evidence="1" key="1">
    <citation type="submission" date="2018-01" db="EMBL/GenBank/DDBJ databases">
        <title>Emergence and transmission of novel conjugative plasmids that encode ciprofloxacin resistance in Salmonella Conjugative ciprofloxacin resistance plasmid.</title>
        <authorList>
            <person name="Chen K."/>
            <person name="Chen S."/>
        </authorList>
    </citation>
    <scope>NUCLEOTIDE SEQUENCE</scope>
    <source>
        <strain evidence="1">Sa4</strain>
        <plasmid evidence="1">pSa4-CIP</plasmid>
    </source>
</reference>
<accession>A0A2S1Q6A8</accession>
<evidence type="ECO:0000313" key="1">
    <source>
        <dbReference type="EMBL" id="AWH67328.1"/>
    </source>
</evidence>
<dbReference type="RefSeq" id="WP_001037105.1">
    <property type="nucleotide sequence ID" value="NZ_MG874042.1"/>
</dbReference>
<keyword evidence="1" id="KW-0614">Plasmid</keyword>
<proteinExistence type="predicted"/>
<organism evidence="1">
    <name type="scientific">Salmonella sp</name>
    <dbReference type="NCBI Taxonomy" id="599"/>
    <lineage>
        <taxon>Bacteria</taxon>
        <taxon>Pseudomonadati</taxon>
        <taxon>Pseudomonadota</taxon>
        <taxon>Gammaproteobacteria</taxon>
        <taxon>Enterobacterales</taxon>
        <taxon>Enterobacteriaceae</taxon>
        <taxon>Salmonella</taxon>
    </lineage>
</organism>